<dbReference type="AlphaFoldDB" id="A0A2S0L3B9"/>
<sequence>MNLLIHDLNRIEVEKFIGGNDDIKVISNNNSIRNCMGCFGCWIKTPGKCVINDDYQNMGALFGAAENVIVISRCFYGGYSPFVKNVMDRSIPYLLPFFKIKQNETHHKQRYHNRFNLIVCFYGSDISNKEKEIATKLVEANAINFDANRLKINFCENEEEALRKGISYETHNC</sequence>
<proteinExistence type="predicted"/>
<dbReference type="Proteomes" id="UP000237883">
    <property type="component" value="Chromosome"/>
</dbReference>
<dbReference type="SUPFAM" id="SSF52218">
    <property type="entry name" value="Flavoproteins"/>
    <property type="match status" value="1"/>
</dbReference>
<keyword evidence="2" id="KW-0288">FMN</keyword>
<evidence type="ECO:0000313" key="3">
    <source>
        <dbReference type="EMBL" id="AVM47724.1"/>
    </source>
</evidence>
<dbReference type="OrthoDB" id="9805976at2"/>
<accession>A0A2S0L3B9</accession>
<dbReference type="InterPro" id="IPR051796">
    <property type="entry name" value="ISF_SsuE-like"/>
</dbReference>
<keyword evidence="1" id="KW-0285">Flavoprotein</keyword>
<evidence type="ECO:0000313" key="4">
    <source>
        <dbReference type="Proteomes" id="UP000237883"/>
    </source>
</evidence>
<protein>
    <submittedName>
        <fullName evidence="3">Uncharacterized protein</fullName>
    </submittedName>
</protein>
<keyword evidence="4" id="KW-1185">Reference proteome</keyword>
<gene>
    <name evidence="3" type="ORF">C5Q96_02180</name>
</gene>
<dbReference type="PANTHER" id="PTHR43278:SF2">
    <property type="entry name" value="IRON-SULFUR FLAVOPROTEIN"/>
    <property type="match status" value="1"/>
</dbReference>
<organism evidence="3 4">
    <name type="scientific">Mogibacterium diversum</name>
    <dbReference type="NCBI Taxonomy" id="114527"/>
    <lineage>
        <taxon>Bacteria</taxon>
        <taxon>Bacillati</taxon>
        <taxon>Bacillota</taxon>
        <taxon>Clostridia</taxon>
        <taxon>Peptostreptococcales</taxon>
        <taxon>Anaerovoracaceae</taxon>
        <taxon>Mogibacterium</taxon>
    </lineage>
</organism>
<evidence type="ECO:0000256" key="1">
    <source>
        <dbReference type="ARBA" id="ARBA00022630"/>
    </source>
</evidence>
<dbReference type="PANTHER" id="PTHR43278">
    <property type="entry name" value="NAD(P)H-DEPENDENT FMN-CONTAINING OXIDOREDUCTASE YWQN-RELATED"/>
    <property type="match status" value="1"/>
</dbReference>
<dbReference type="Gene3D" id="3.40.50.360">
    <property type="match status" value="1"/>
</dbReference>
<dbReference type="EMBL" id="CP027228">
    <property type="protein sequence ID" value="AVM47724.1"/>
    <property type="molecule type" value="Genomic_DNA"/>
</dbReference>
<name>A0A2S0L3B9_9FIRM</name>
<dbReference type="RefSeq" id="WP_106056775.1">
    <property type="nucleotide sequence ID" value="NZ_CP027228.1"/>
</dbReference>
<dbReference type="KEGG" id="mdv:C5Q96_02180"/>
<evidence type="ECO:0000256" key="2">
    <source>
        <dbReference type="ARBA" id="ARBA00022643"/>
    </source>
</evidence>
<reference evidence="4" key="1">
    <citation type="submission" date="2018-02" db="EMBL/GenBank/DDBJ databases">
        <authorList>
            <person name="Holder M.E."/>
            <person name="Ajami N.J."/>
            <person name="Petrosino J.F."/>
        </authorList>
    </citation>
    <scope>NUCLEOTIDE SEQUENCE [LARGE SCALE GENOMIC DNA]</scope>
    <source>
        <strain evidence="4">CCUG 47132</strain>
    </source>
</reference>
<dbReference type="InterPro" id="IPR029039">
    <property type="entry name" value="Flavoprotein-like_sf"/>
</dbReference>
<dbReference type="GeneID" id="78391061"/>